<feature type="compositionally biased region" description="Polar residues" evidence="1">
    <location>
        <begin position="18"/>
        <end position="30"/>
    </location>
</feature>
<evidence type="ECO:0000256" key="1">
    <source>
        <dbReference type="SAM" id="MobiDB-lite"/>
    </source>
</evidence>
<dbReference type="AlphaFoldDB" id="A0A6J6PP92"/>
<sequence>MMLAACGSSSSNSPSSSLGESTTDVSTAIDSSSTTSVVETSTTVVDATSTTFAAATTVPIGASITLRADGVGDALFGAEPEGVIAYLRGLLGPPSTDSGWVSAVQRTCPGTEVRNVTWGDLALLFGDQSNVSTLRRHFFAWSYGPPAGEVIAPFGLATAAPALIGIGSSVSQLRAAYPSAVIFAGDELVGPWAMISADLVAYLTNTGPAGVVTSFVGGIGCGE</sequence>
<gene>
    <name evidence="2" type="ORF">UFOPK2366_01110</name>
    <name evidence="3" type="ORF">UFOPK2992_01653</name>
</gene>
<dbReference type="EMBL" id="CAFAAI010000326">
    <property type="protein sequence ID" value="CAB4812148.1"/>
    <property type="molecule type" value="Genomic_DNA"/>
</dbReference>
<evidence type="ECO:0000313" key="2">
    <source>
        <dbReference type="EMBL" id="CAB4697934.1"/>
    </source>
</evidence>
<reference evidence="2" key="1">
    <citation type="submission" date="2020-05" db="EMBL/GenBank/DDBJ databases">
        <authorList>
            <person name="Chiriac C."/>
            <person name="Salcher M."/>
            <person name="Ghai R."/>
            <person name="Kavagutti S V."/>
        </authorList>
    </citation>
    <scope>NUCLEOTIDE SEQUENCE</scope>
</reference>
<name>A0A6J6PP92_9ZZZZ</name>
<organism evidence="2">
    <name type="scientific">freshwater metagenome</name>
    <dbReference type="NCBI Taxonomy" id="449393"/>
    <lineage>
        <taxon>unclassified sequences</taxon>
        <taxon>metagenomes</taxon>
        <taxon>ecological metagenomes</taxon>
    </lineage>
</organism>
<evidence type="ECO:0000313" key="3">
    <source>
        <dbReference type="EMBL" id="CAB4812148.1"/>
    </source>
</evidence>
<dbReference type="EMBL" id="CAEZXM010000201">
    <property type="protein sequence ID" value="CAB4697934.1"/>
    <property type="molecule type" value="Genomic_DNA"/>
</dbReference>
<proteinExistence type="predicted"/>
<accession>A0A6J6PP92</accession>
<feature type="region of interest" description="Disordered" evidence="1">
    <location>
        <begin position="1"/>
        <end position="33"/>
    </location>
</feature>
<feature type="compositionally biased region" description="Low complexity" evidence="1">
    <location>
        <begin position="8"/>
        <end position="17"/>
    </location>
</feature>
<protein>
    <submittedName>
        <fullName evidence="2">Unannotated protein</fullName>
    </submittedName>
</protein>